<evidence type="ECO:0000313" key="2">
    <source>
        <dbReference type="Proteomes" id="UP000295680"/>
    </source>
</evidence>
<name>A0A4V2S5U2_9PSEU</name>
<dbReference type="RefSeq" id="WP_207926527.1">
    <property type="nucleotide sequence ID" value="NZ_SLWS01000010.1"/>
</dbReference>
<dbReference type="SUPFAM" id="SSF48264">
    <property type="entry name" value="Cytochrome P450"/>
    <property type="match status" value="1"/>
</dbReference>
<sequence length="222" mass="23350">MDITGVAEVQAIIADPRFVPPPPEPAGPVGTMTWLRASVARFSSGEIHTRRRALVESELAGLDPARLGEQAAKSTVEQTYVPVAVLAEALGIKDILAAVAAVREVAKAYQGVYDTPPDAAVTKLVDMLEPDDPEVVANRIGLLVQACDATAALIKEPDQPPVRFTRRQALVDVQVDDNTIPAGTIVRLDISALPFGGDARPCPGRAHALALADGARVSPGTR</sequence>
<reference evidence="1 2" key="1">
    <citation type="submission" date="2019-03" db="EMBL/GenBank/DDBJ databases">
        <title>Genomic Encyclopedia of Type Strains, Phase IV (KMG-IV): sequencing the most valuable type-strain genomes for metagenomic binning, comparative biology and taxonomic classification.</title>
        <authorList>
            <person name="Goeker M."/>
        </authorList>
    </citation>
    <scope>NUCLEOTIDE SEQUENCE [LARGE SCALE GENOMIC DNA]</scope>
    <source>
        <strain evidence="1 2">DSM 45934</strain>
    </source>
</reference>
<gene>
    <name evidence="1" type="ORF">EV192_11089</name>
</gene>
<dbReference type="Proteomes" id="UP000295680">
    <property type="component" value="Unassembled WGS sequence"/>
</dbReference>
<dbReference type="InterPro" id="IPR036396">
    <property type="entry name" value="Cyt_P450_sf"/>
</dbReference>
<dbReference type="GO" id="GO:0020037">
    <property type="term" value="F:heme binding"/>
    <property type="evidence" value="ECO:0007669"/>
    <property type="project" value="InterPro"/>
</dbReference>
<keyword evidence="2" id="KW-1185">Reference proteome</keyword>
<comment type="caution">
    <text evidence="1">The sequence shown here is derived from an EMBL/GenBank/DDBJ whole genome shotgun (WGS) entry which is preliminary data.</text>
</comment>
<protein>
    <submittedName>
        <fullName evidence="1">Cytochrome P450</fullName>
    </submittedName>
</protein>
<dbReference type="GO" id="GO:0016705">
    <property type="term" value="F:oxidoreductase activity, acting on paired donors, with incorporation or reduction of molecular oxygen"/>
    <property type="evidence" value="ECO:0007669"/>
    <property type="project" value="InterPro"/>
</dbReference>
<dbReference type="EMBL" id="SLWS01000010">
    <property type="protein sequence ID" value="TCO53500.1"/>
    <property type="molecule type" value="Genomic_DNA"/>
</dbReference>
<proteinExistence type="predicted"/>
<dbReference type="GO" id="GO:0005506">
    <property type="term" value="F:iron ion binding"/>
    <property type="evidence" value="ECO:0007669"/>
    <property type="project" value="InterPro"/>
</dbReference>
<evidence type="ECO:0000313" key="1">
    <source>
        <dbReference type="EMBL" id="TCO53500.1"/>
    </source>
</evidence>
<dbReference type="GO" id="GO:0004497">
    <property type="term" value="F:monooxygenase activity"/>
    <property type="evidence" value="ECO:0007669"/>
    <property type="project" value="InterPro"/>
</dbReference>
<accession>A0A4V2S5U2</accession>
<dbReference type="AlphaFoldDB" id="A0A4V2S5U2"/>
<organism evidence="1 2">
    <name type="scientific">Actinocrispum wychmicini</name>
    <dbReference type="NCBI Taxonomy" id="1213861"/>
    <lineage>
        <taxon>Bacteria</taxon>
        <taxon>Bacillati</taxon>
        <taxon>Actinomycetota</taxon>
        <taxon>Actinomycetes</taxon>
        <taxon>Pseudonocardiales</taxon>
        <taxon>Pseudonocardiaceae</taxon>
        <taxon>Actinocrispum</taxon>
    </lineage>
</organism>